<dbReference type="PANTHER" id="PTHR43708">
    <property type="entry name" value="CONSERVED EXPRESSED OXIDOREDUCTASE (EUROFUNG)"/>
    <property type="match status" value="1"/>
</dbReference>
<dbReference type="InterPro" id="IPR036291">
    <property type="entry name" value="NAD(P)-bd_dom_sf"/>
</dbReference>
<evidence type="ECO:0000313" key="3">
    <source>
        <dbReference type="EMBL" id="KRN94786.1"/>
    </source>
</evidence>
<dbReference type="InterPro" id="IPR051317">
    <property type="entry name" value="Gfo/Idh/MocA_oxidoreduct"/>
</dbReference>
<accession>A0A0R2KZC7</accession>
<dbReference type="PATRIC" id="fig|331679.3.peg.1073"/>
<keyword evidence="4" id="KW-1185">Reference proteome</keyword>
<feature type="domain" description="YceM-like C-terminal" evidence="2">
    <location>
        <begin position="136"/>
        <end position="242"/>
    </location>
</feature>
<protein>
    <submittedName>
        <fullName evidence="3">Dehydrogenase related protein</fullName>
    </submittedName>
</protein>
<dbReference type="AlphaFoldDB" id="A0A0R2KZC7"/>
<evidence type="ECO:0000259" key="2">
    <source>
        <dbReference type="Pfam" id="PF21378"/>
    </source>
</evidence>
<dbReference type="PANTHER" id="PTHR43708:SF4">
    <property type="entry name" value="OXIDOREDUCTASE YCEM-RELATED"/>
    <property type="match status" value="1"/>
</dbReference>
<dbReference type="InterPro" id="IPR048477">
    <property type="entry name" value="YceM-like_C"/>
</dbReference>
<feature type="domain" description="Gfo/Idh/MocA-like oxidoreductase N-terminal" evidence="1">
    <location>
        <begin position="2"/>
        <end position="121"/>
    </location>
</feature>
<dbReference type="STRING" id="331679.IV81_GL001063"/>
<gene>
    <name evidence="3" type="ORF">IV81_GL001063</name>
</gene>
<dbReference type="Pfam" id="PF01408">
    <property type="entry name" value="GFO_IDH_MocA"/>
    <property type="match status" value="1"/>
</dbReference>
<organism evidence="3 4">
    <name type="scientific">Pediococcus stilesii</name>
    <dbReference type="NCBI Taxonomy" id="331679"/>
    <lineage>
        <taxon>Bacteria</taxon>
        <taxon>Bacillati</taxon>
        <taxon>Bacillota</taxon>
        <taxon>Bacilli</taxon>
        <taxon>Lactobacillales</taxon>
        <taxon>Lactobacillaceae</taxon>
        <taxon>Pediococcus</taxon>
    </lineage>
</organism>
<dbReference type="SUPFAM" id="SSF55347">
    <property type="entry name" value="Glyceraldehyde-3-phosphate dehydrogenase-like, C-terminal domain"/>
    <property type="match status" value="1"/>
</dbReference>
<dbReference type="InterPro" id="IPR000683">
    <property type="entry name" value="Gfo/Idh/MocA-like_OxRdtase_N"/>
</dbReference>
<dbReference type="SUPFAM" id="SSF51735">
    <property type="entry name" value="NAD(P)-binding Rossmann-fold domains"/>
    <property type="match status" value="1"/>
</dbReference>
<comment type="caution">
    <text evidence="3">The sequence shown here is derived from an EMBL/GenBank/DDBJ whole genome shotgun (WGS) entry which is preliminary data.</text>
</comment>
<dbReference type="Proteomes" id="UP000051859">
    <property type="component" value="Unassembled WGS sequence"/>
</dbReference>
<reference evidence="3 4" key="1">
    <citation type="journal article" date="2015" name="Genome Announc.">
        <title>Expanding the biotechnology potential of lactobacilli through comparative genomics of 213 strains and associated genera.</title>
        <authorList>
            <person name="Sun Z."/>
            <person name="Harris H.M."/>
            <person name="McCann A."/>
            <person name="Guo C."/>
            <person name="Argimon S."/>
            <person name="Zhang W."/>
            <person name="Yang X."/>
            <person name="Jeffery I.B."/>
            <person name="Cooney J.C."/>
            <person name="Kagawa T.F."/>
            <person name="Liu W."/>
            <person name="Song Y."/>
            <person name="Salvetti E."/>
            <person name="Wrobel A."/>
            <person name="Rasinkangas P."/>
            <person name="Parkhill J."/>
            <person name="Rea M.C."/>
            <person name="O'Sullivan O."/>
            <person name="Ritari J."/>
            <person name="Douillard F.P."/>
            <person name="Paul Ross R."/>
            <person name="Yang R."/>
            <person name="Briner A.E."/>
            <person name="Felis G.E."/>
            <person name="de Vos W.M."/>
            <person name="Barrangou R."/>
            <person name="Klaenhammer T.R."/>
            <person name="Caufield P.W."/>
            <person name="Cui Y."/>
            <person name="Zhang H."/>
            <person name="O'Toole P.W."/>
        </authorList>
    </citation>
    <scope>NUCLEOTIDE SEQUENCE [LARGE SCALE GENOMIC DNA]</scope>
    <source>
        <strain evidence="3 4">DSM 18001</strain>
    </source>
</reference>
<evidence type="ECO:0000259" key="1">
    <source>
        <dbReference type="Pfam" id="PF01408"/>
    </source>
</evidence>
<dbReference type="Pfam" id="PF21378">
    <property type="entry name" value="YceM-like_C"/>
    <property type="match status" value="1"/>
</dbReference>
<dbReference type="Gene3D" id="3.40.50.720">
    <property type="entry name" value="NAD(P)-binding Rossmann-like Domain"/>
    <property type="match status" value="1"/>
</dbReference>
<evidence type="ECO:0000313" key="4">
    <source>
        <dbReference type="Proteomes" id="UP000051859"/>
    </source>
</evidence>
<dbReference type="RefSeq" id="WP_057801722.1">
    <property type="nucleotide sequence ID" value="NZ_JQBX01000003.1"/>
</dbReference>
<name>A0A0R2KZC7_9LACO</name>
<dbReference type="GO" id="GO:0000166">
    <property type="term" value="F:nucleotide binding"/>
    <property type="evidence" value="ECO:0007669"/>
    <property type="project" value="InterPro"/>
</dbReference>
<proteinExistence type="predicted"/>
<dbReference type="EMBL" id="JQBX01000003">
    <property type="protein sequence ID" value="KRN94786.1"/>
    <property type="molecule type" value="Genomic_DNA"/>
</dbReference>
<sequence length="305" mass="34437">MLKVGVIGLGNIAQKAYLPVYSKLQDQFEWHLMTRNGAKLAQIQKRYGFQHGTTNQDDLISAGVDAVFIHTPTPTHYQIIKKFLSHKIHVFVDKPISEDLDEVKELYQLAEQNQVFLTAGFNRRFVPMVQQLTDHKLLHSIRATKTRENETQETNFAIFDLMIHVIDLVQFLMGSNGVELLNGRIVEKNGNLVSAEVQLGHGQLSGMAQVDMMANANTEVLQTTGQNGIMEVEDLNQLTIQKRGQKLVQKTPDWQENLETRGFKPLIELFLKAIVNGEENPVSPASSILSHELCVRLINETKVIK</sequence>
<dbReference type="Gene3D" id="3.30.360.10">
    <property type="entry name" value="Dihydrodipicolinate Reductase, domain 2"/>
    <property type="match status" value="1"/>
</dbReference>